<evidence type="ECO:0000313" key="3">
    <source>
        <dbReference type="EMBL" id="ADZ76745.1"/>
    </source>
</evidence>
<dbReference type="STRING" id="743722.Sph21_0158"/>
<dbReference type="SMART" id="SM00530">
    <property type="entry name" value="HTH_XRE"/>
    <property type="match status" value="1"/>
</dbReference>
<proteinExistence type="predicted"/>
<dbReference type="InterPro" id="IPR001387">
    <property type="entry name" value="Cro/C1-type_HTH"/>
</dbReference>
<dbReference type="HOGENOM" id="CLU_1926221_0_0_10"/>
<dbReference type="KEGG" id="shg:Sph21_0158"/>
<evidence type="ECO:0000256" key="1">
    <source>
        <dbReference type="SAM" id="Coils"/>
    </source>
</evidence>
<dbReference type="Pfam" id="PF01381">
    <property type="entry name" value="HTH_3"/>
    <property type="match status" value="1"/>
</dbReference>
<dbReference type="GO" id="GO:0003677">
    <property type="term" value="F:DNA binding"/>
    <property type="evidence" value="ECO:0007669"/>
    <property type="project" value="InterPro"/>
</dbReference>
<dbReference type="PROSITE" id="PS50943">
    <property type="entry name" value="HTH_CROC1"/>
    <property type="match status" value="1"/>
</dbReference>
<organism evidence="3">
    <name type="scientific">Sphingobacterium sp. (strain 21)</name>
    <dbReference type="NCBI Taxonomy" id="743722"/>
    <lineage>
        <taxon>Bacteria</taxon>
        <taxon>Pseudomonadati</taxon>
        <taxon>Bacteroidota</taxon>
        <taxon>Sphingobacteriia</taxon>
        <taxon>Sphingobacteriales</taxon>
        <taxon>Sphingobacteriaceae</taxon>
        <taxon>Sphingobacterium</taxon>
    </lineage>
</organism>
<dbReference type="Gene3D" id="1.10.260.40">
    <property type="entry name" value="lambda repressor-like DNA-binding domains"/>
    <property type="match status" value="1"/>
</dbReference>
<keyword evidence="1" id="KW-0175">Coiled coil</keyword>
<feature type="coiled-coil region" evidence="1">
    <location>
        <begin position="95"/>
        <end position="123"/>
    </location>
</feature>
<sequence length="131" mass="15385">MKVGDNIREIRETEKNFKRSYMADRLNISERAYGNIENNVTDISLTRLEEIASIFECSPEYILNYKQSKKEFYNYFHNKSGNKGTNIMHQGTGVESESNKKILKLQEELLESERKRISLLEALLKNNNIEF</sequence>
<dbReference type="eggNOG" id="COG1396">
    <property type="taxonomic scope" value="Bacteria"/>
</dbReference>
<reference evidence="3" key="1">
    <citation type="submission" date="2011-03" db="EMBL/GenBank/DDBJ databases">
        <title>Complete sequence of Sphingobacterium sp. 21.</title>
        <authorList>
            <consortium name="US DOE Joint Genome Institute"/>
            <person name="Lucas S."/>
            <person name="Copeland A."/>
            <person name="Lapidus A."/>
            <person name="Cheng J.-F."/>
            <person name="Goodwin L."/>
            <person name="Pitluck S."/>
            <person name="Davenport K."/>
            <person name="Detter J.C."/>
            <person name="Han C."/>
            <person name="Tapia R."/>
            <person name="Land M."/>
            <person name="Hauser L."/>
            <person name="Kyrpides N."/>
            <person name="Ivanova N."/>
            <person name="Ovchinnikova G."/>
            <person name="Pagani I."/>
            <person name="Siebers A.K."/>
            <person name="Allgaier M."/>
            <person name="Thelen M.P."/>
            <person name="Hugenholtz P."/>
            <person name="Woyke T."/>
        </authorList>
    </citation>
    <scope>NUCLEOTIDE SEQUENCE</scope>
    <source>
        <strain evidence="3">21</strain>
    </source>
</reference>
<accession>F4CF52</accession>
<dbReference type="OrthoDB" id="714226at2"/>
<feature type="domain" description="HTH cro/C1-type" evidence="2">
    <location>
        <begin position="7"/>
        <end position="62"/>
    </location>
</feature>
<name>F4CF52_SPHS2</name>
<dbReference type="PATRIC" id="fig|743722.3.peg.165"/>
<dbReference type="InterPro" id="IPR010982">
    <property type="entry name" value="Lambda_DNA-bd_dom_sf"/>
</dbReference>
<dbReference type="AlphaFoldDB" id="F4CF52"/>
<protein>
    <submittedName>
        <fullName evidence="3">Helix-turn-helix domain protein</fullName>
    </submittedName>
</protein>
<gene>
    <name evidence="3" type="ordered locus">Sph21_0158</name>
</gene>
<evidence type="ECO:0000259" key="2">
    <source>
        <dbReference type="PROSITE" id="PS50943"/>
    </source>
</evidence>
<dbReference type="CDD" id="cd00093">
    <property type="entry name" value="HTH_XRE"/>
    <property type="match status" value="1"/>
</dbReference>
<dbReference type="EMBL" id="CP002584">
    <property type="protein sequence ID" value="ADZ76745.1"/>
    <property type="molecule type" value="Genomic_DNA"/>
</dbReference>
<dbReference type="SUPFAM" id="SSF47413">
    <property type="entry name" value="lambda repressor-like DNA-binding domains"/>
    <property type="match status" value="1"/>
</dbReference>